<feature type="region of interest" description="Disordered" evidence="1">
    <location>
        <begin position="1"/>
        <end position="22"/>
    </location>
</feature>
<sequence length="475" mass="53217">MVPTTAARGLTNHGKATHDTAPSHAASDVSFLTDGSALYFSSKALTAKVGSLDAVTQSRFDLMLAFMGGININWSKIIFRILKAMVVPLAKKARGFAVQLSLLLEGVPRLKLQKVGVTKVKRLKDLCTRADAFIQPAVKRKRTTIGRPAVRPTEPIQMTRPPKRKLILLEDSDSEDPKPLPKETKVSAHVFQTSMSRMRAQILAVPDDESLSLDALYRILKGKSYTPSPSLPKIAPADKGKNVLVEKAKGNPVKEKIALIFADLEFLIKIRDSVFIRVREDLQLSGFEQPKWIRDHSKAHMAKLLRWTEMDSIRVAFKRRLMDLDLVRKAPEAGVLKSRRLHYMQALVWGGEAINRITRAQDEGILTKHSMDRVLSRHNDLWGNSMSCVLKGMTRKKYLCLLRTWLQWLYGLDKANVCSEAEHPASFLDVVQELKNIPEEEEAAEEDSSGAETSAHPTDRDEKLSNNIENGETRA</sequence>
<feature type="compositionally biased region" description="Acidic residues" evidence="1">
    <location>
        <begin position="439"/>
        <end position="449"/>
    </location>
</feature>
<keyword evidence="3" id="KW-1185">Reference proteome</keyword>
<accession>A0A2Z7ATH7</accession>
<reference evidence="2 3" key="1">
    <citation type="journal article" date="2015" name="Proc. Natl. Acad. Sci. U.S.A.">
        <title>The resurrection genome of Boea hygrometrica: A blueprint for survival of dehydration.</title>
        <authorList>
            <person name="Xiao L."/>
            <person name="Yang G."/>
            <person name="Zhang L."/>
            <person name="Yang X."/>
            <person name="Zhao S."/>
            <person name="Ji Z."/>
            <person name="Zhou Q."/>
            <person name="Hu M."/>
            <person name="Wang Y."/>
            <person name="Chen M."/>
            <person name="Xu Y."/>
            <person name="Jin H."/>
            <person name="Xiao X."/>
            <person name="Hu G."/>
            <person name="Bao F."/>
            <person name="Hu Y."/>
            <person name="Wan P."/>
            <person name="Li L."/>
            <person name="Deng X."/>
            <person name="Kuang T."/>
            <person name="Xiang C."/>
            <person name="Zhu J.K."/>
            <person name="Oliver M.J."/>
            <person name="He Y."/>
        </authorList>
    </citation>
    <scope>NUCLEOTIDE SEQUENCE [LARGE SCALE GENOMIC DNA]</scope>
    <source>
        <strain evidence="3">cv. XS01</strain>
    </source>
</reference>
<dbReference type="Proteomes" id="UP000250235">
    <property type="component" value="Unassembled WGS sequence"/>
</dbReference>
<evidence type="ECO:0000313" key="3">
    <source>
        <dbReference type="Proteomes" id="UP000250235"/>
    </source>
</evidence>
<dbReference type="OrthoDB" id="1227218at2759"/>
<feature type="region of interest" description="Disordered" evidence="1">
    <location>
        <begin position="436"/>
        <end position="475"/>
    </location>
</feature>
<gene>
    <name evidence="2" type="ORF">F511_03497</name>
</gene>
<evidence type="ECO:0000313" key="2">
    <source>
        <dbReference type="EMBL" id="KZV24180.1"/>
    </source>
</evidence>
<dbReference type="AlphaFoldDB" id="A0A2Z7ATH7"/>
<evidence type="ECO:0000256" key="1">
    <source>
        <dbReference type="SAM" id="MobiDB-lite"/>
    </source>
</evidence>
<protein>
    <submittedName>
        <fullName evidence="2">Uncharacterized protein</fullName>
    </submittedName>
</protein>
<name>A0A2Z7ATH7_9LAMI</name>
<feature type="compositionally biased region" description="Polar residues" evidence="1">
    <location>
        <begin position="465"/>
        <end position="475"/>
    </location>
</feature>
<proteinExistence type="predicted"/>
<dbReference type="EMBL" id="KV012857">
    <property type="protein sequence ID" value="KZV24180.1"/>
    <property type="molecule type" value="Genomic_DNA"/>
</dbReference>
<organism evidence="2 3">
    <name type="scientific">Dorcoceras hygrometricum</name>
    <dbReference type="NCBI Taxonomy" id="472368"/>
    <lineage>
        <taxon>Eukaryota</taxon>
        <taxon>Viridiplantae</taxon>
        <taxon>Streptophyta</taxon>
        <taxon>Embryophyta</taxon>
        <taxon>Tracheophyta</taxon>
        <taxon>Spermatophyta</taxon>
        <taxon>Magnoliopsida</taxon>
        <taxon>eudicotyledons</taxon>
        <taxon>Gunneridae</taxon>
        <taxon>Pentapetalae</taxon>
        <taxon>asterids</taxon>
        <taxon>lamiids</taxon>
        <taxon>Lamiales</taxon>
        <taxon>Gesneriaceae</taxon>
        <taxon>Didymocarpoideae</taxon>
        <taxon>Trichosporeae</taxon>
        <taxon>Loxocarpinae</taxon>
        <taxon>Dorcoceras</taxon>
    </lineage>
</organism>